<dbReference type="Gene3D" id="3.40.50.300">
    <property type="entry name" value="P-loop containing nucleotide triphosphate hydrolases"/>
    <property type="match status" value="1"/>
</dbReference>
<organism evidence="2 3">
    <name type="scientific">Gymnopilus junonius</name>
    <name type="common">Spectacular rustgill mushroom</name>
    <name type="synonym">Gymnopilus spectabilis subsp. junonius</name>
    <dbReference type="NCBI Taxonomy" id="109634"/>
    <lineage>
        <taxon>Eukaryota</taxon>
        <taxon>Fungi</taxon>
        <taxon>Dikarya</taxon>
        <taxon>Basidiomycota</taxon>
        <taxon>Agaricomycotina</taxon>
        <taxon>Agaricomycetes</taxon>
        <taxon>Agaricomycetidae</taxon>
        <taxon>Agaricales</taxon>
        <taxon>Agaricineae</taxon>
        <taxon>Hymenogastraceae</taxon>
        <taxon>Gymnopilus</taxon>
    </lineage>
</organism>
<dbReference type="InterPro" id="IPR027417">
    <property type="entry name" value="P-loop_NTPase"/>
</dbReference>
<comment type="caution">
    <text evidence="2">The sequence shown here is derived from an EMBL/GenBank/DDBJ whole genome shotgun (WGS) entry which is preliminary data.</text>
</comment>
<dbReference type="Proteomes" id="UP000724874">
    <property type="component" value="Unassembled WGS sequence"/>
</dbReference>
<evidence type="ECO:0000313" key="2">
    <source>
        <dbReference type="EMBL" id="KAF8884203.1"/>
    </source>
</evidence>
<keyword evidence="3" id="KW-1185">Reference proteome</keyword>
<keyword evidence="1" id="KW-0175">Coiled coil</keyword>
<accession>A0A9P5NGL7</accession>
<dbReference type="AlphaFoldDB" id="A0A9P5NGL7"/>
<evidence type="ECO:0000256" key="1">
    <source>
        <dbReference type="SAM" id="Coils"/>
    </source>
</evidence>
<protein>
    <recommendedName>
        <fullName evidence="4">G domain-containing protein</fullName>
    </recommendedName>
</protein>
<dbReference type="EMBL" id="JADNYJ010000110">
    <property type="protein sequence ID" value="KAF8884203.1"/>
    <property type="molecule type" value="Genomic_DNA"/>
</dbReference>
<name>A0A9P5NGL7_GYMJU</name>
<sequence length="252" mass="28677">MRRYSGTFKDNYQIIVVDTPGFDGTADIMILKKIAEWLEKSYKHGGAMLGGVIYLHDVSLDHLTDKAQRNLEIFQALCGQGALRKVILGTTKWGRISDRRAQAHEDELKHDHWKALIAEGAKVRSFKDKNDAESAWKFIDIVVDNVSKNDFDIDAYFQFQEELGAATDADGAMRAIQKKVLDLRNQVAELEGTTADPERIKKAQEKLSEAEKTLNKLLRQDVESFAQWFRRIFQQVLGELSAKRCSRNSNES</sequence>
<proteinExistence type="predicted"/>
<feature type="coiled-coil region" evidence="1">
    <location>
        <begin position="173"/>
        <end position="220"/>
    </location>
</feature>
<gene>
    <name evidence="2" type="ORF">CPB84DRAFT_1686014</name>
</gene>
<evidence type="ECO:0008006" key="4">
    <source>
        <dbReference type="Google" id="ProtNLM"/>
    </source>
</evidence>
<reference evidence="2" key="1">
    <citation type="submission" date="2020-11" db="EMBL/GenBank/DDBJ databases">
        <authorList>
            <consortium name="DOE Joint Genome Institute"/>
            <person name="Ahrendt S."/>
            <person name="Riley R."/>
            <person name="Andreopoulos W."/>
            <person name="LaButti K."/>
            <person name="Pangilinan J."/>
            <person name="Ruiz-duenas F.J."/>
            <person name="Barrasa J.M."/>
            <person name="Sanchez-Garcia M."/>
            <person name="Camarero S."/>
            <person name="Miyauchi S."/>
            <person name="Serrano A."/>
            <person name="Linde D."/>
            <person name="Babiker R."/>
            <person name="Drula E."/>
            <person name="Ayuso-Fernandez I."/>
            <person name="Pacheco R."/>
            <person name="Padilla G."/>
            <person name="Ferreira P."/>
            <person name="Barriuso J."/>
            <person name="Kellner H."/>
            <person name="Castanera R."/>
            <person name="Alfaro M."/>
            <person name="Ramirez L."/>
            <person name="Pisabarro A.G."/>
            <person name="Kuo A."/>
            <person name="Tritt A."/>
            <person name="Lipzen A."/>
            <person name="He G."/>
            <person name="Yan M."/>
            <person name="Ng V."/>
            <person name="Cullen D."/>
            <person name="Martin F."/>
            <person name="Rosso M.-N."/>
            <person name="Henrissat B."/>
            <person name="Hibbett D."/>
            <person name="Martinez A.T."/>
            <person name="Grigoriev I.V."/>
        </authorList>
    </citation>
    <scope>NUCLEOTIDE SEQUENCE</scope>
    <source>
        <strain evidence="2">AH 44721</strain>
    </source>
</reference>
<evidence type="ECO:0000313" key="3">
    <source>
        <dbReference type="Proteomes" id="UP000724874"/>
    </source>
</evidence>
<dbReference type="SUPFAM" id="SSF52540">
    <property type="entry name" value="P-loop containing nucleoside triphosphate hydrolases"/>
    <property type="match status" value="1"/>
</dbReference>
<dbReference type="OrthoDB" id="8954335at2759"/>